<evidence type="ECO:0000313" key="2">
    <source>
        <dbReference type="EMBL" id="PEN10395.1"/>
    </source>
</evidence>
<evidence type="ECO:0000259" key="1">
    <source>
        <dbReference type="Pfam" id="PF21880"/>
    </source>
</evidence>
<proteinExistence type="predicted"/>
<evidence type="ECO:0000313" key="3">
    <source>
        <dbReference type="Proteomes" id="UP000220102"/>
    </source>
</evidence>
<dbReference type="RefSeq" id="WP_098079255.1">
    <property type="nucleotide sequence ID" value="NZ_PDEQ01000014.1"/>
</dbReference>
<comment type="caution">
    <text evidence="2">The sequence shown here is derived from an EMBL/GenBank/DDBJ whole genome shotgun (WGS) entry which is preliminary data.</text>
</comment>
<dbReference type="InterPro" id="IPR054209">
    <property type="entry name" value="DUF6916"/>
</dbReference>
<dbReference type="Proteomes" id="UP000220102">
    <property type="component" value="Unassembled WGS sequence"/>
</dbReference>
<feature type="domain" description="DUF6916" evidence="1">
    <location>
        <begin position="29"/>
        <end position="111"/>
    </location>
</feature>
<keyword evidence="3" id="KW-1185">Reference proteome</keyword>
<sequence>MDRSSHAYIDQLVGKDVLSRKVEHHELDGKEGSTYLVHIDEEHTVEITLDHIDKIDSDYVEGFSAIFVADAADEFPEGLYKVEPVDEGEPMALTLIPIMAMTQGTFQYQVTVGHLKKQADASIEEAPTPEGDDE</sequence>
<gene>
    <name evidence="2" type="ORF">CRI94_17220</name>
</gene>
<reference evidence="2 3" key="1">
    <citation type="submission" date="2017-10" db="EMBL/GenBank/DDBJ databases">
        <title>Draft genome of Longibacter Salinarum.</title>
        <authorList>
            <person name="Goh K.M."/>
            <person name="Shamsir M.S."/>
            <person name="Lim S.W."/>
        </authorList>
    </citation>
    <scope>NUCLEOTIDE SEQUENCE [LARGE SCALE GENOMIC DNA]</scope>
    <source>
        <strain evidence="2 3">KCTC 52045</strain>
    </source>
</reference>
<organism evidence="2 3">
    <name type="scientific">Longibacter salinarum</name>
    <dbReference type="NCBI Taxonomy" id="1850348"/>
    <lineage>
        <taxon>Bacteria</taxon>
        <taxon>Pseudomonadati</taxon>
        <taxon>Rhodothermota</taxon>
        <taxon>Rhodothermia</taxon>
        <taxon>Rhodothermales</taxon>
        <taxon>Salisaetaceae</taxon>
        <taxon>Longibacter</taxon>
    </lineage>
</organism>
<protein>
    <recommendedName>
        <fullName evidence="1">DUF6916 domain-containing protein</fullName>
    </recommendedName>
</protein>
<dbReference type="AlphaFoldDB" id="A0A2A8CTJ9"/>
<name>A0A2A8CTJ9_9BACT</name>
<accession>A0A2A8CTJ9</accession>
<dbReference type="Pfam" id="PF21880">
    <property type="entry name" value="DUF6916"/>
    <property type="match status" value="1"/>
</dbReference>
<dbReference type="EMBL" id="PDEQ01000014">
    <property type="protein sequence ID" value="PEN10395.1"/>
    <property type="molecule type" value="Genomic_DNA"/>
</dbReference>